<evidence type="ECO:0000256" key="1">
    <source>
        <dbReference type="ARBA" id="ARBA00004651"/>
    </source>
</evidence>
<feature type="transmembrane region" description="Helical" evidence="8">
    <location>
        <begin position="141"/>
        <end position="169"/>
    </location>
</feature>
<dbReference type="Pfam" id="PF13231">
    <property type="entry name" value="PMT_2"/>
    <property type="match status" value="1"/>
</dbReference>
<evidence type="ECO:0000256" key="4">
    <source>
        <dbReference type="ARBA" id="ARBA00022679"/>
    </source>
</evidence>
<keyword evidence="2" id="KW-1003">Cell membrane</keyword>
<evidence type="ECO:0000256" key="6">
    <source>
        <dbReference type="ARBA" id="ARBA00022989"/>
    </source>
</evidence>
<organism evidence="10 11">
    <name type="scientific">Candidatus Gottesmanbacteria bacterium GW2011_GWA1_43_11</name>
    <dbReference type="NCBI Taxonomy" id="1618436"/>
    <lineage>
        <taxon>Bacteria</taxon>
        <taxon>Candidatus Gottesmaniibacteriota</taxon>
    </lineage>
</organism>
<accession>A0A0G1CJ88</accession>
<keyword evidence="3" id="KW-0328">Glycosyltransferase</keyword>
<feature type="domain" description="Glycosyltransferase RgtA/B/C/D-like" evidence="9">
    <location>
        <begin position="55"/>
        <end position="192"/>
    </location>
</feature>
<reference evidence="10 11" key="1">
    <citation type="journal article" date="2015" name="Nature">
        <title>rRNA introns, odd ribosomes, and small enigmatic genomes across a large radiation of phyla.</title>
        <authorList>
            <person name="Brown C.T."/>
            <person name="Hug L.A."/>
            <person name="Thomas B.C."/>
            <person name="Sharon I."/>
            <person name="Castelle C.J."/>
            <person name="Singh A."/>
            <person name="Wilkins M.J."/>
            <person name="Williams K.H."/>
            <person name="Banfield J.F."/>
        </authorList>
    </citation>
    <scope>NUCLEOTIDE SEQUENCE [LARGE SCALE GENOMIC DNA]</scope>
</reference>
<sequence length="465" mass="52921">MTFLGDEGRDALVVKRMIVDHEFTLLGPITSVGLMHLGPLYYYLMIPFLWAWGLNPVGPAIMVALFSLATIVLLWKLAEEYFGRKAVAISSLLYALSPLVIIHSHSSWNPNILPFWSLLIIYGLTQVIIHKRFFWTIIIGLSLGIVIQLHYVALVFGPIVFAALLVSRIQLPKKYWTLLVVGGVLTFSPFIIFEARHDLINTHTIINFITRTGTAKSFTIMNFFRQFWDLTVRLYWRLLVITSAELAMLVLIVIFGVYAFLWRIAKSTRLRQAFLILAIWFIVGIGFLSLYTGNIYDYYLMFIFPFPFLATGIAASYLFRKWSTAVVALVCLTFFVTTAVRNTPIAKEPNRLATLTREVSELILDKAAGQPFNFGLITPGNSDHAYRYFLEVGGNAPVVIKNEVEDPGRTTVTEQLFVVCEQKECKPLGYPLWEIAGYGRAEITDEWYLNLVRIFKLVPYQMPAI</sequence>
<dbReference type="GO" id="GO:0009103">
    <property type="term" value="P:lipopolysaccharide biosynthetic process"/>
    <property type="evidence" value="ECO:0007669"/>
    <property type="project" value="UniProtKB-ARBA"/>
</dbReference>
<keyword evidence="7 8" id="KW-0472">Membrane</keyword>
<dbReference type="InterPro" id="IPR050297">
    <property type="entry name" value="LipidA_mod_glycosyltrf_83"/>
</dbReference>
<feature type="transmembrane region" description="Helical" evidence="8">
    <location>
        <begin position="25"/>
        <end position="44"/>
    </location>
</feature>
<evidence type="ECO:0000256" key="2">
    <source>
        <dbReference type="ARBA" id="ARBA00022475"/>
    </source>
</evidence>
<evidence type="ECO:0000259" key="9">
    <source>
        <dbReference type="Pfam" id="PF13231"/>
    </source>
</evidence>
<gene>
    <name evidence="10" type="ORF">UV59_C0004G0038</name>
</gene>
<evidence type="ECO:0000256" key="5">
    <source>
        <dbReference type="ARBA" id="ARBA00022692"/>
    </source>
</evidence>
<feature type="transmembrane region" description="Helical" evidence="8">
    <location>
        <begin position="87"/>
        <end position="106"/>
    </location>
</feature>
<feature type="transmembrane region" description="Helical" evidence="8">
    <location>
        <begin position="234"/>
        <end position="261"/>
    </location>
</feature>
<proteinExistence type="predicted"/>
<keyword evidence="4" id="KW-0808">Transferase</keyword>
<dbReference type="AlphaFoldDB" id="A0A0G1CJ88"/>
<dbReference type="Proteomes" id="UP000034543">
    <property type="component" value="Unassembled WGS sequence"/>
</dbReference>
<keyword evidence="5 8" id="KW-0812">Transmembrane</keyword>
<feature type="transmembrane region" description="Helical" evidence="8">
    <location>
        <begin position="56"/>
        <end position="75"/>
    </location>
</feature>
<dbReference type="GO" id="GO:0016763">
    <property type="term" value="F:pentosyltransferase activity"/>
    <property type="evidence" value="ECO:0007669"/>
    <property type="project" value="TreeGrafter"/>
</dbReference>
<evidence type="ECO:0000313" key="10">
    <source>
        <dbReference type="EMBL" id="KKS85890.1"/>
    </source>
</evidence>
<evidence type="ECO:0000313" key="11">
    <source>
        <dbReference type="Proteomes" id="UP000034543"/>
    </source>
</evidence>
<dbReference type="GO" id="GO:0005886">
    <property type="term" value="C:plasma membrane"/>
    <property type="evidence" value="ECO:0007669"/>
    <property type="project" value="UniProtKB-SubCell"/>
</dbReference>
<feature type="transmembrane region" description="Helical" evidence="8">
    <location>
        <begin position="205"/>
        <end position="228"/>
    </location>
</feature>
<evidence type="ECO:0000256" key="7">
    <source>
        <dbReference type="ARBA" id="ARBA00023136"/>
    </source>
</evidence>
<comment type="subcellular location">
    <subcellularLocation>
        <location evidence="1">Cell membrane</location>
        <topology evidence="1">Multi-pass membrane protein</topology>
    </subcellularLocation>
</comment>
<feature type="transmembrane region" description="Helical" evidence="8">
    <location>
        <begin position="112"/>
        <end position="129"/>
    </location>
</feature>
<feature type="transmembrane region" description="Helical" evidence="8">
    <location>
        <begin position="298"/>
        <end position="319"/>
    </location>
</feature>
<dbReference type="EMBL" id="LCFB01000004">
    <property type="protein sequence ID" value="KKS85890.1"/>
    <property type="molecule type" value="Genomic_DNA"/>
</dbReference>
<name>A0A0G1CJ88_9BACT</name>
<dbReference type="STRING" id="1618436.UV59_C0004G0038"/>
<evidence type="ECO:0000256" key="8">
    <source>
        <dbReference type="SAM" id="Phobius"/>
    </source>
</evidence>
<keyword evidence="6 8" id="KW-1133">Transmembrane helix</keyword>
<protein>
    <recommendedName>
        <fullName evidence="9">Glycosyltransferase RgtA/B/C/D-like domain-containing protein</fullName>
    </recommendedName>
</protein>
<comment type="caution">
    <text evidence="10">The sequence shown here is derived from an EMBL/GenBank/DDBJ whole genome shotgun (WGS) entry which is preliminary data.</text>
</comment>
<feature type="transmembrane region" description="Helical" evidence="8">
    <location>
        <begin position="175"/>
        <end position="193"/>
    </location>
</feature>
<feature type="transmembrane region" description="Helical" evidence="8">
    <location>
        <begin position="326"/>
        <end position="344"/>
    </location>
</feature>
<dbReference type="PANTHER" id="PTHR33908">
    <property type="entry name" value="MANNOSYLTRANSFERASE YKCB-RELATED"/>
    <property type="match status" value="1"/>
</dbReference>
<dbReference type="InterPro" id="IPR038731">
    <property type="entry name" value="RgtA/B/C-like"/>
</dbReference>
<feature type="transmembrane region" description="Helical" evidence="8">
    <location>
        <begin position="273"/>
        <end position="292"/>
    </location>
</feature>
<evidence type="ECO:0000256" key="3">
    <source>
        <dbReference type="ARBA" id="ARBA00022676"/>
    </source>
</evidence>
<dbReference type="PANTHER" id="PTHR33908:SF11">
    <property type="entry name" value="MEMBRANE PROTEIN"/>
    <property type="match status" value="1"/>
</dbReference>